<feature type="transmembrane region" description="Helical" evidence="2">
    <location>
        <begin position="101"/>
        <end position="120"/>
    </location>
</feature>
<keyword evidence="2" id="KW-0472">Membrane</keyword>
<feature type="transmembrane region" description="Helical" evidence="2">
    <location>
        <begin position="132"/>
        <end position="153"/>
    </location>
</feature>
<feature type="transmembrane region" description="Helical" evidence="2">
    <location>
        <begin position="31"/>
        <end position="51"/>
    </location>
</feature>
<organism evidence="3 4">
    <name type="scientific">Campylobacter corcagiensis</name>
    <dbReference type="NCBI Taxonomy" id="1448857"/>
    <lineage>
        <taxon>Bacteria</taxon>
        <taxon>Pseudomonadati</taxon>
        <taxon>Campylobacterota</taxon>
        <taxon>Epsilonproteobacteria</taxon>
        <taxon>Campylobacterales</taxon>
        <taxon>Campylobacteraceae</taxon>
        <taxon>Campylobacter</taxon>
    </lineage>
</organism>
<dbReference type="RefSeq" id="WP_025803188.1">
    <property type="nucleotide sequence ID" value="NZ_CP053842.1"/>
</dbReference>
<feature type="coiled-coil region" evidence="1">
    <location>
        <begin position="285"/>
        <end position="312"/>
    </location>
</feature>
<keyword evidence="1" id="KW-0175">Coiled coil</keyword>
<dbReference type="EMBL" id="CP063078">
    <property type="protein sequence ID" value="QOQ86732.1"/>
    <property type="molecule type" value="Genomic_DNA"/>
</dbReference>
<feature type="transmembrane region" description="Helical" evidence="2">
    <location>
        <begin position="238"/>
        <end position="260"/>
    </location>
</feature>
<keyword evidence="2" id="KW-1133">Transmembrane helix</keyword>
<evidence type="ECO:0000256" key="1">
    <source>
        <dbReference type="SAM" id="Coils"/>
    </source>
</evidence>
<evidence type="ECO:0000313" key="4">
    <source>
        <dbReference type="Proteomes" id="UP000594749"/>
    </source>
</evidence>
<keyword evidence="2" id="KW-0812">Transmembrane</keyword>
<keyword evidence="4" id="KW-1185">Reference proteome</keyword>
<feature type="transmembrane region" description="Helical" evidence="2">
    <location>
        <begin position="72"/>
        <end position="95"/>
    </location>
</feature>
<sequence>MKKLALNLALILLWMLFIINLKSLNLASFVLFYLLFSLVIFSEIYGINLVRNLLKVRAFYKGSLRVLLSGRVVVFIRSITMSFLLGFSVVFSALSLNKFEFLFISFAFLPIFLIVKFMIFKFSYKNLKFAKILSKNITIFISSFILCLIWATLNLTPISTSQTLFDYLALNSVDRSFSVDFINELYAYSFYLNSTSSWLINEYKITGIFLIIINKFIFFSAILYLISFISTQNSQKTGYFLGAILTLAYINLAFIVANSLNFTPPIKQSKTENLVKIVLAGNKELLLSKEKVVKLEEELNLIKDENLRLTKSEISRFIDEYYESGAKILAKKVGDFRYNFFTDYLILWHGVVNKNSKEYLENKFSEFISDSFDPNFGSNLESLITRGIERYSKNLDTNLTLNLSHDFSTTRDFNTSLKLTAATLVASKVLGKVALKSAAKVGSKAALSGSLALGGVVCGPFAPLCSVGFGTATWFGVDYAVAKGEESLNRDEFEAKIYNDLMLSKERFKEEIFNQIDQIYTEILDGAYKVDEDLTN</sequence>
<evidence type="ECO:0000313" key="3">
    <source>
        <dbReference type="EMBL" id="QOQ86732.1"/>
    </source>
</evidence>
<dbReference type="OrthoDB" id="5363756at2"/>
<dbReference type="AlphaFoldDB" id="A0A7M1LDS4"/>
<protein>
    <submittedName>
        <fullName evidence="3">Uncharacterized protein</fullName>
    </submittedName>
</protein>
<accession>A0A7M1LDS4</accession>
<proteinExistence type="predicted"/>
<name>A0A7M1LDS4_9BACT</name>
<reference evidence="3 4" key="1">
    <citation type="submission" date="2020-10" db="EMBL/GenBank/DDBJ databases">
        <title>Campylobacter and Helicobacter PacBio genomes.</title>
        <authorList>
            <person name="Lane C."/>
        </authorList>
    </citation>
    <scope>NUCLEOTIDE SEQUENCE [LARGE SCALE GENOMIC DNA]</scope>
    <source>
        <strain evidence="3 4">2016D-0077</strain>
    </source>
</reference>
<gene>
    <name evidence="3" type="ORF">IMC76_05785</name>
</gene>
<dbReference type="Proteomes" id="UP000594749">
    <property type="component" value="Chromosome"/>
</dbReference>
<feature type="transmembrane region" description="Helical" evidence="2">
    <location>
        <begin position="205"/>
        <end position="226"/>
    </location>
</feature>
<evidence type="ECO:0000256" key="2">
    <source>
        <dbReference type="SAM" id="Phobius"/>
    </source>
</evidence>